<feature type="compositionally biased region" description="Acidic residues" evidence="4">
    <location>
        <begin position="975"/>
        <end position="990"/>
    </location>
</feature>
<evidence type="ECO:0000256" key="4">
    <source>
        <dbReference type="SAM" id="MobiDB-lite"/>
    </source>
</evidence>
<feature type="compositionally biased region" description="Polar residues" evidence="4">
    <location>
        <begin position="701"/>
        <end position="717"/>
    </location>
</feature>
<evidence type="ECO:0000259" key="6">
    <source>
        <dbReference type="Pfam" id="PF22972"/>
    </source>
</evidence>
<dbReference type="InterPro" id="IPR006887">
    <property type="entry name" value="P4R3-like_central_dom"/>
</dbReference>
<gene>
    <name evidence="7" type="ORF">Dbus_chr3Rg1540</name>
</gene>
<protein>
    <submittedName>
        <fullName evidence="7">Flfl</fullName>
    </submittedName>
</protein>
<dbReference type="FunFam" id="2.30.29.30:FF:000051">
    <property type="entry name" value="Serine/threonine-protein phosphatase 4 regulatory subunit 3B"/>
    <property type="match status" value="1"/>
</dbReference>
<dbReference type="SUPFAM" id="SSF50729">
    <property type="entry name" value="PH domain-like"/>
    <property type="match status" value="1"/>
</dbReference>
<dbReference type="GO" id="GO:0006974">
    <property type="term" value="P:DNA damage response"/>
    <property type="evidence" value="ECO:0007669"/>
    <property type="project" value="TreeGrafter"/>
</dbReference>
<evidence type="ECO:0000259" key="5">
    <source>
        <dbReference type="Pfam" id="PF04802"/>
    </source>
</evidence>
<name>A0A0M4EMR5_DROBS</name>
<evidence type="ECO:0000313" key="7">
    <source>
        <dbReference type="EMBL" id="ALC46790.1"/>
    </source>
</evidence>
<dbReference type="Gene3D" id="2.30.29.30">
    <property type="entry name" value="Pleckstrin-homology domain (PH domain)/Phosphotyrosine-binding domain (PTB)"/>
    <property type="match status" value="1"/>
</dbReference>
<feature type="domain" description="PP4R3 EVH1-like" evidence="6">
    <location>
        <begin position="6"/>
        <end position="102"/>
    </location>
</feature>
<dbReference type="Proteomes" id="UP000494163">
    <property type="component" value="Chromosome 3R"/>
</dbReference>
<dbReference type="EMBL" id="CP012526">
    <property type="protein sequence ID" value="ALC46790.1"/>
    <property type="molecule type" value="Genomic_DNA"/>
</dbReference>
<dbReference type="InterPro" id="IPR055236">
    <property type="entry name" value="EVH1_PP4R3"/>
</dbReference>
<sequence>MTTDTRRRVKLYALNADRQWDDRGTGHVSSTYVERLKGTSLLVRAESDGSLLLESKIQPDTAYQKQQDTLIVWSEGDNFDLALSFQEKAGCDEIWEKICQVQGKDPSVEITQDIVEESEDERFEDMSDTAPPIELPPCELSRLEDISETIQSCLSTPLRKEKLSMALESENYIKKLLNLFHVCEDLDNTEGLHHLFEIFKNIFLLNKNALFEIMFADDTIFDVVGCLEYDPSVAQPKKHRQYLKQWAKFREAVPIKNQDLLAKIHQTFRVQYIQDIILPTPSVFVEDNMLNTLSSFIFFNKVEIVTLIQEDERFLLDVFTLLTDPTTGDVKRRDIVLFLKEFCNFAQNLQPQAKDSFYKTLTCLGILQALELTLVMSDCKTKSASIDILTAIVEFSPLVVRNYTLNQANRPEGERMLLNIAIEQMLNDAEPELGIAVQLMGIIKILLEPENMLTEKGDFLNFFYKYSVQTLVAPLMLNTTGDRPQNEDYQTAQLLGIVLDILSFCVEHHSYHIKNFLLQKDLLKRILVLMKSTHTFLVLGALRLLRKIIALKDELYNRHIVKCNLFAPVVDAFIRNNGRYNLLESAILELFEFIKLEDIRTLCVYFVENFSKIFDEIEYVQTFKYLKNRYDQYQDRPKDRDKLENRTDGNSLPMIRSGGRFRRDQRQMEEEEEMWFNEEDDFTEDIDSYNAMKPAEKNGAQAANPNQKSPPHSTSPLHTGAAGGLLGNLNSTATATVTSSTVTASAASGSSSPEAAPSVDEQTQAAVQLAAAANIALQQQQQQQQHAFQQQQQTLSLNSTIVAAATAAVAVASTSSNAAAAAQLESQQLQQQQQPQPVISDLQQQLPQTPELVLSPAEVASLSTSSTLEGATTSAAAVALCDSATATAAAAAVAASQFLTTFASAMVASVTAAASTPSLADVEDNASELPSVSDSITSCTSADEQLKVEQIKEALIAETFSEVDKMDKKPGLVDYESDSGEDDYEDDEDSAGPLAQKRARIA</sequence>
<evidence type="ECO:0000256" key="2">
    <source>
        <dbReference type="ARBA" id="ARBA00008809"/>
    </source>
</evidence>
<dbReference type="InterPro" id="IPR011993">
    <property type="entry name" value="PH-like_dom_sf"/>
</dbReference>
<comment type="similarity">
    <text evidence="2">Belongs to the SMEK family.</text>
</comment>
<dbReference type="GO" id="GO:0005654">
    <property type="term" value="C:nucleoplasm"/>
    <property type="evidence" value="ECO:0007669"/>
    <property type="project" value="TreeGrafter"/>
</dbReference>
<dbReference type="Pfam" id="PF04802">
    <property type="entry name" value="PP4R3"/>
    <property type="match status" value="1"/>
</dbReference>
<feature type="region of interest" description="Disordered" evidence="4">
    <location>
        <begin position="698"/>
        <end position="727"/>
    </location>
</feature>
<dbReference type="InterPro" id="IPR051137">
    <property type="entry name" value="PP4R3-like"/>
</dbReference>
<dbReference type="SUPFAM" id="SSF48371">
    <property type="entry name" value="ARM repeat"/>
    <property type="match status" value="1"/>
</dbReference>
<feature type="domain" description="Serine/threonine-protein phosphatase 4 regulatory subunit 3-like central" evidence="5">
    <location>
        <begin position="146"/>
        <end position="632"/>
    </location>
</feature>
<feature type="region of interest" description="Disordered" evidence="4">
    <location>
        <begin position="967"/>
        <end position="1002"/>
    </location>
</feature>
<comment type="subcellular location">
    <subcellularLocation>
        <location evidence="1">Nucleus</location>
    </subcellularLocation>
</comment>
<dbReference type="AlphaFoldDB" id="A0A0M4EMR5"/>
<keyword evidence="3" id="KW-0539">Nucleus</keyword>
<dbReference type="InterPro" id="IPR016024">
    <property type="entry name" value="ARM-type_fold"/>
</dbReference>
<dbReference type="PANTHER" id="PTHR23318">
    <property type="entry name" value="ATP SYNTHASE GAMMA-RELATED"/>
    <property type="match status" value="1"/>
</dbReference>
<proteinExistence type="inferred from homology"/>
<dbReference type="STRING" id="30019.A0A0M4EMR5"/>
<dbReference type="GO" id="GO:0030289">
    <property type="term" value="C:protein phosphatase 4 complex"/>
    <property type="evidence" value="ECO:0007669"/>
    <property type="project" value="TreeGrafter"/>
</dbReference>
<feature type="compositionally biased region" description="Basic and acidic residues" evidence="4">
    <location>
        <begin position="636"/>
        <end position="647"/>
    </location>
</feature>
<feature type="compositionally biased region" description="Acidic residues" evidence="4">
    <location>
        <begin position="669"/>
        <end position="680"/>
    </location>
</feature>
<reference evidence="7 8" key="1">
    <citation type="submission" date="2015-08" db="EMBL/GenBank/DDBJ databases">
        <title>Ancestral chromatin configuration constrains chromatin evolution on differentiating sex chromosomes in Drosophila.</title>
        <authorList>
            <person name="Zhou Q."/>
            <person name="Bachtrog D."/>
        </authorList>
    </citation>
    <scope>NUCLEOTIDE SEQUENCE [LARGE SCALE GENOMIC DNA]</scope>
    <source>
        <tissue evidence="7">Whole larvae</tissue>
    </source>
</reference>
<dbReference type="Pfam" id="PF22972">
    <property type="entry name" value="EVH1_PP4R3"/>
    <property type="match status" value="1"/>
</dbReference>
<evidence type="ECO:0000313" key="8">
    <source>
        <dbReference type="Proteomes" id="UP000494163"/>
    </source>
</evidence>
<keyword evidence="8" id="KW-1185">Reference proteome</keyword>
<dbReference type="OMA" id="ALMTHNN"/>
<organism evidence="7 8">
    <name type="scientific">Drosophila busckii</name>
    <name type="common">Fruit fly</name>
    <dbReference type="NCBI Taxonomy" id="30019"/>
    <lineage>
        <taxon>Eukaryota</taxon>
        <taxon>Metazoa</taxon>
        <taxon>Ecdysozoa</taxon>
        <taxon>Arthropoda</taxon>
        <taxon>Hexapoda</taxon>
        <taxon>Insecta</taxon>
        <taxon>Pterygota</taxon>
        <taxon>Neoptera</taxon>
        <taxon>Endopterygota</taxon>
        <taxon>Diptera</taxon>
        <taxon>Brachycera</taxon>
        <taxon>Muscomorpha</taxon>
        <taxon>Ephydroidea</taxon>
        <taxon>Drosophilidae</taxon>
        <taxon>Drosophila</taxon>
    </lineage>
</organism>
<evidence type="ECO:0000256" key="3">
    <source>
        <dbReference type="ARBA" id="ARBA00023242"/>
    </source>
</evidence>
<evidence type="ECO:0000256" key="1">
    <source>
        <dbReference type="ARBA" id="ARBA00004123"/>
    </source>
</evidence>
<accession>A0A0M4EMR5</accession>
<dbReference type="GO" id="GO:0072542">
    <property type="term" value="F:protein phosphatase activator activity"/>
    <property type="evidence" value="ECO:0007669"/>
    <property type="project" value="TreeGrafter"/>
</dbReference>
<dbReference type="OrthoDB" id="27483at2759"/>
<feature type="region of interest" description="Disordered" evidence="4">
    <location>
        <begin position="636"/>
        <end position="680"/>
    </location>
</feature>
<dbReference type="PANTHER" id="PTHR23318:SF0">
    <property type="entry name" value="SERINE_THREONINE-PROTEIN PHOSPHATASE 4 REGULATORY SUBUNIT 3"/>
    <property type="match status" value="1"/>
</dbReference>